<evidence type="ECO:0000313" key="3">
    <source>
        <dbReference type="Proteomes" id="UP000507470"/>
    </source>
</evidence>
<keyword evidence="3" id="KW-1185">Reference proteome</keyword>
<dbReference type="AlphaFoldDB" id="A0A6J8A0J5"/>
<organism evidence="2 3">
    <name type="scientific">Mytilus coruscus</name>
    <name type="common">Sea mussel</name>
    <dbReference type="NCBI Taxonomy" id="42192"/>
    <lineage>
        <taxon>Eukaryota</taxon>
        <taxon>Metazoa</taxon>
        <taxon>Spiralia</taxon>
        <taxon>Lophotrochozoa</taxon>
        <taxon>Mollusca</taxon>
        <taxon>Bivalvia</taxon>
        <taxon>Autobranchia</taxon>
        <taxon>Pteriomorphia</taxon>
        <taxon>Mytilida</taxon>
        <taxon>Mytiloidea</taxon>
        <taxon>Mytilidae</taxon>
        <taxon>Mytilinae</taxon>
        <taxon>Mytilus</taxon>
    </lineage>
</organism>
<protein>
    <submittedName>
        <fullName evidence="2">Uncharacterized protein</fullName>
    </submittedName>
</protein>
<feature type="chain" id="PRO_5026956388" evidence="1">
    <location>
        <begin position="18"/>
        <end position="151"/>
    </location>
</feature>
<accession>A0A6J8A0J5</accession>
<keyword evidence="1" id="KW-0732">Signal</keyword>
<evidence type="ECO:0000313" key="2">
    <source>
        <dbReference type="EMBL" id="CAC5359033.1"/>
    </source>
</evidence>
<proteinExistence type="predicted"/>
<sequence length="151" mass="16795">MKYIVCLILAVLTFAVAYTSDTGISFSHKSGLSSICINGKCKTDENRGFVSLECKDGKCKKEYSNTVCHDGKCTHTENPESQENIPKPNFPDILDGFNFLNFGGMGGPFEECKDGQINNMFYVKLFNTCYKTICVNGLWKDKTVHGPCYEG</sequence>
<dbReference type="Proteomes" id="UP000507470">
    <property type="component" value="Unassembled WGS sequence"/>
</dbReference>
<dbReference type="EMBL" id="CACVKT020000425">
    <property type="protein sequence ID" value="CAC5359033.1"/>
    <property type="molecule type" value="Genomic_DNA"/>
</dbReference>
<gene>
    <name evidence="2" type="ORF">MCOR_2057</name>
</gene>
<reference evidence="2 3" key="1">
    <citation type="submission" date="2020-06" db="EMBL/GenBank/DDBJ databases">
        <authorList>
            <person name="Li R."/>
            <person name="Bekaert M."/>
        </authorList>
    </citation>
    <scope>NUCLEOTIDE SEQUENCE [LARGE SCALE GENOMIC DNA]</scope>
    <source>
        <strain evidence="3">wild</strain>
    </source>
</reference>
<evidence type="ECO:0000256" key="1">
    <source>
        <dbReference type="SAM" id="SignalP"/>
    </source>
</evidence>
<dbReference type="OrthoDB" id="10433983at2759"/>
<feature type="signal peptide" evidence="1">
    <location>
        <begin position="1"/>
        <end position="17"/>
    </location>
</feature>
<name>A0A6J8A0J5_MYTCO</name>